<evidence type="ECO:0000313" key="4">
    <source>
        <dbReference type="Proteomes" id="UP000281644"/>
    </source>
</evidence>
<protein>
    <submittedName>
        <fullName evidence="2">DUF2399 domain-containing protein</fullName>
    </submittedName>
</protein>
<dbReference type="Pfam" id="PF09664">
    <property type="entry name" value="DUF2399"/>
    <property type="match status" value="1"/>
</dbReference>
<keyword evidence="5" id="KW-1185">Reference proteome</keyword>
<evidence type="ECO:0000259" key="1">
    <source>
        <dbReference type="Pfam" id="PF09664"/>
    </source>
</evidence>
<reference evidence="2 4" key="1">
    <citation type="submission" date="2018-10" db="EMBL/GenBank/DDBJ databases">
        <title>Genome sequencing of Lactobacillus species.</title>
        <authorList>
            <person name="Baek C."/>
            <person name="Yi H."/>
        </authorList>
    </citation>
    <scope>NUCLEOTIDE SEQUENCE [LARGE SCALE GENOMIC DNA]</scope>
    <source>
        <strain evidence="2 4">DSM 16365</strain>
    </source>
</reference>
<dbReference type="InterPro" id="IPR024465">
    <property type="entry name" value="DUF2399"/>
</dbReference>
<evidence type="ECO:0000313" key="3">
    <source>
        <dbReference type="EMBL" id="MBT1136651.1"/>
    </source>
</evidence>
<dbReference type="KEGG" id="larg:LPA65_00420"/>
<dbReference type="EMBL" id="CP032751">
    <property type="protein sequence ID" value="AYJ34331.1"/>
    <property type="molecule type" value="Genomic_DNA"/>
</dbReference>
<name>A0AAN1PZ89_9LACO</name>
<organism evidence="2 4">
    <name type="scientific">Lactiplantibacillus argentoratensis</name>
    <dbReference type="NCBI Taxonomy" id="271881"/>
    <lineage>
        <taxon>Bacteria</taxon>
        <taxon>Bacillati</taxon>
        <taxon>Bacillota</taxon>
        <taxon>Bacilli</taxon>
        <taxon>Lactobacillales</taxon>
        <taxon>Lactobacillaceae</taxon>
        <taxon>Lactiplantibacillus</taxon>
    </lineage>
</organism>
<evidence type="ECO:0000313" key="2">
    <source>
        <dbReference type="EMBL" id="AYJ34331.1"/>
    </source>
</evidence>
<dbReference type="Proteomes" id="UP000281644">
    <property type="component" value="Chromosome"/>
</dbReference>
<dbReference type="Proteomes" id="UP000694640">
    <property type="component" value="Unassembled WGS sequence"/>
</dbReference>
<reference evidence="3 5" key="2">
    <citation type="submission" date="2021-01" db="EMBL/GenBank/DDBJ databases">
        <title>High-quality draft genome sequence data of six Lactiplantibacillus plantarum subsp. argentoratensis strains isolated from various Greek sourdoughs.</title>
        <authorList>
            <person name="Syrokou M.K."/>
            <person name="Paramithiotis S."/>
            <person name="Skandamis P.N."/>
            <person name="Drosinos E.H."/>
            <person name="Bosnea L."/>
            <person name="Mataragas M."/>
        </authorList>
    </citation>
    <scope>NUCLEOTIDE SEQUENCE [LARGE SCALE GENOMIC DNA]</scope>
    <source>
        <strain evidence="3 5">LQC 2520</strain>
    </source>
</reference>
<dbReference type="EMBL" id="JAEQMM010000003">
    <property type="protein sequence ID" value="MBT1136651.1"/>
    <property type="molecule type" value="Genomic_DNA"/>
</dbReference>
<sequence>MDRYLEAYQTVTGKVPPVAAANLTPLFDQMQAGQVVPPRGQQAVELGFTAHTFNDRRENPAMYDYYQWVTTHVITGPINELTAKLIGMAFTSTNVIESNLPQPLTLNPWQITQLETALITAKQAVIVENNGIFIWLAHRHPEWPLINQSGNDFNESSVQMIQKIEQAGVVLTYLGDLDSTGIRIAAQLFSVLKKTSVDQFMALQTPQRVVQWLSLYGKVSSERTRSVKLEPQLFQEEVNSIHVFGRFVEQEQLIEPYEQLIADWLV</sequence>
<gene>
    <name evidence="3" type="ORF">JKL17_00625</name>
    <name evidence="2" type="ORF">LPA65_00420</name>
</gene>
<feature type="domain" description="DUF2399" evidence="1">
    <location>
        <begin position="105"/>
        <end position="192"/>
    </location>
</feature>
<accession>A0AAN1PZ89</accession>
<dbReference type="AlphaFoldDB" id="A0AAN1PZ89"/>
<proteinExistence type="predicted"/>
<evidence type="ECO:0000313" key="5">
    <source>
        <dbReference type="Proteomes" id="UP000694640"/>
    </source>
</evidence>
<dbReference type="RefSeq" id="WP_057717059.1">
    <property type="nucleotide sequence ID" value="NZ_BJZD01000030.1"/>
</dbReference>